<dbReference type="EMBL" id="CAMXCT010001101">
    <property type="protein sequence ID" value="CAI3986653.1"/>
    <property type="molecule type" value="Genomic_DNA"/>
</dbReference>
<keyword evidence="3" id="KW-1185">Reference proteome</keyword>
<reference evidence="1" key="1">
    <citation type="submission" date="2022-10" db="EMBL/GenBank/DDBJ databases">
        <authorList>
            <person name="Chen Y."/>
            <person name="Dougan E. K."/>
            <person name="Chan C."/>
            <person name="Rhodes N."/>
            <person name="Thang M."/>
        </authorList>
    </citation>
    <scope>NUCLEOTIDE SEQUENCE</scope>
</reference>
<dbReference type="EMBL" id="CAMXCT020001101">
    <property type="protein sequence ID" value="CAL1140028.1"/>
    <property type="molecule type" value="Genomic_DNA"/>
</dbReference>
<protein>
    <submittedName>
        <fullName evidence="1">Uncharacterized protein</fullName>
    </submittedName>
</protein>
<evidence type="ECO:0000313" key="2">
    <source>
        <dbReference type="EMBL" id="CAL1140028.1"/>
    </source>
</evidence>
<comment type="caution">
    <text evidence="1">The sequence shown here is derived from an EMBL/GenBank/DDBJ whole genome shotgun (WGS) entry which is preliminary data.</text>
</comment>
<proteinExistence type="predicted"/>
<dbReference type="AlphaFoldDB" id="A0A9P1C8N1"/>
<dbReference type="Proteomes" id="UP001152797">
    <property type="component" value="Unassembled WGS sequence"/>
</dbReference>
<name>A0A9P1C8N1_9DINO</name>
<evidence type="ECO:0000313" key="3">
    <source>
        <dbReference type="Proteomes" id="UP001152797"/>
    </source>
</evidence>
<organism evidence="1">
    <name type="scientific">Cladocopium goreaui</name>
    <dbReference type="NCBI Taxonomy" id="2562237"/>
    <lineage>
        <taxon>Eukaryota</taxon>
        <taxon>Sar</taxon>
        <taxon>Alveolata</taxon>
        <taxon>Dinophyceae</taxon>
        <taxon>Suessiales</taxon>
        <taxon>Symbiodiniaceae</taxon>
        <taxon>Cladocopium</taxon>
    </lineage>
</organism>
<evidence type="ECO:0000313" key="1">
    <source>
        <dbReference type="EMBL" id="CAI3986653.1"/>
    </source>
</evidence>
<accession>A0A9P1C8N1</accession>
<sequence length="157" mass="18055">MIPTLLPHEILHSVAAAGSEQVMDIKFPCVILGYESMKSNVRREVHRRVCELLAWSMSYATAGVFPMTGFRNEEFDPKSFRYVMRGQPLAQGWRHYGCNLICEQCMAAKVSKNTDPRMTYKDFRNTDFKAELYASGLWGRSRQIVCVHGLRYAVQRP</sequence>
<gene>
    <name evidence="1" type="ORF">C1SCF055_LOCUS13994</name>
</gene>
<dbReference type="EMBL" id="CAMXCT030001101">
    <property type="protein sequence ID" value="CAL4773965.1"/>
    <property type="molecule type" value="Genomic_DNA"/>
</dbReference>
<reference evidence="2" key="2">
    <citation type="submission" date="2024-04" db="EMBL/GenBank/DDBJ databases">
        <authorList>
            <person name="Chen Y."/>
            <person name="Shah S."/>
            <person name="Dougan E. K."/>
            <person name="Thang M."/>
            <person name="Chan C."/>
        </authorList>
    </citation>
    <scope>NUCLEOTIDE SEQUENCE [LARGE SCALE GENOMIC DNA]</scope>
</reference>